<name>A0A9N9AFA6_9GLOM</name>
<gene>
    <name evidence="3" type="ORF">DERYTH_LOCUS4222</name>
</gene>
<feature type="region of interest" description="Disordered" evidence="1">
    <location>
        <begin position="50"/>
        <end position="73"/>
    </location>
</feature>
<keyword evidence="2" id="KW-0472">Membrane</keyword>
<keyword evidence="4" id="KW-1185">Reference proteome</keyword>
<feature type="transmembrane region" description="Helical" evidence="2">
    <location>
        <begin position="16"/>
        <end position="40"/>
    </location>
</feature>
<protein>
    <submittedName>
        <fullName evidence="3">28128_t:CDS:1</fullName>
    </submittedName>
</protein>
<reference evidence="3" key="1">
    <citation type="submission" date="2021-06" db="EMBL/GenBank/DDBJ databases">
        <authorList>
            <person name="Kallberg Y."/>
            <person name="Tangrot J."/>
            <person name="Rosling A."/>
        </authorList>
    </citation>
    <scope>NUCLEOTIDE SEQUENCE</scope>
    <source>
        <strain evidence="3">MA453B</strain>
    </source>
</reference>
<feature type="compositionally biased region" description="Basic and acidic residues" evidence="1">
    <location>
        <begin position="57"/>
        <end position="66"/>
    </location>
</feature>
<keyword evidence="2" id="KW-1133">Transmembrane helix</keyword>
<evidence type="ECO:0000256" key="2">
    <source>
        <dbReference type="SAM" id="Phobius"/>
    </source>
</evidence>
<accession>A0A9N9AFA6</accession>
<dbReference type="Proteomes" id="UP000789405">
    <property type="component" value="Unassembled WGS sequence"/>
</dbReference>
<dbReference type="AlphaFoldDB" id="A0A9N9AFA6"/>
<evidence type="ECO:0000256" key="1">
    <source>
        <dbReference type="SAM" id="MobiDB-lite"/>
    </source>
</evidence>
<evidence type="ECO:0000313" key="4">
    <source>
        <dbReference type="Proteomes" id="UP000789405"/>
    </source>
</evidence>
<organism evidence="3 4">
    <name type="scientific">Dentiscutata erythropus</name>
    <dbReference type="NCBI Taxonomy" id="1348616"/>
    <lineage>
        <taxon>Eukaryota</taxon>
        <taxon>Fungi</taxon>
        <taxon>Fungi incertae sedis</taxon>
        <taxon>Mucoromycota</taxon>
        <taxon>Glomeromycotina</taxon>
        <taxon>Glomeromycetes</taxon>
        <taxon>Diversisporales</taxon>
        <taxon>Gigasporaceae</taxon>
        <taxon>Dentiscutata</taxon>
    </lineage>
</organism>
<dbReference type="EMBL" id="CAJVPY010001592">
    <property type="protein sequence ID" value="CAG8528405.1"/>
    <property type="molecule type" value="Genomic_DNA"/>
</dbReference>
<proteinExistence type="predicted"/>
<sequence length="163" mass="17946">MATTNEGSEFNINSPLVIALVAIIIAVVVIGVIVVVFLILRYQNSASTKTRGLKTRIGPESRDNGHTHKKRDSTGMIFDIEGKEESFEESYAEGAVGHQQQLTPGRSLPVRSQTIYGSKPPSTSTITLQSSTIQEYTEWSYAQFLDLRNDILVSTFFGTLECS</sequence>
<comment type="caution">
    <text evidence="3">The sequence shown here is derived from an EMBL/GenBank/DDBJ whole genome shotgun (WGS) entry which is preliminary data.</text>
</comment>
<evidence type="ECO:0000313" key="3">
    <source>
        <dbReference type="EMBL" id="CAG8528405.1"/>
    </source>
</evidence>
<keyword evidence="2" id="KW-0812">Transmembrane</keyword>
<dbReference type="OrthoDB" id="2431596at2759"/>